<feature type="compositionally biased region" description="Basic and acidic residues" evidence="1">
    <location>
        <begin position="965"/>
        <end position="982"/>
    </location>
</feature>
<dbReference type="EMBL" id="BPLF01000002">
    <property type="protein sequence ID" value="GIX62694.1"/>
    <property type="molecule type" value="Genomic_DNA"/>
</dbReference>
<feature type="compositionally biased region" description="Low complexity" evidence="1">
    <location>
        <begin position="1192"/>
        <end position="1204"/>
    </location>
</feature>
<feature type="compositionally biased region" description="Basic and acidic residues" evidence="1">
    <location>
        <begin position="231"/>
        <end position="240"/>
    </location>
</feature>
<feature type="compositionally biased region" description="Low complexity" evidence="1">
    <location>
        <begin position="945"/>
        <end position="964"/>
    </location>
</feature>
<organism evidence="2 3">
    <name type="scientific">Babesia caballi</name>
    <dbReference type="NCBI Taxonomy" id="5871"/>
    <lineage>
        <taxon>Eukaryota</taxon>
        <taxon>Sar</taxon>
        <taxon>Alveolata</taxon>
        <taxon>Apicomplexa</taxon>
        <taxon>Aconoidasida</taxon>
        <taxon>Piroplasmida</taxon>
        <taxon>Babesiidae</taxon>
        <taxon>Babesia</taxon>
    </lineage>
</organism>
<dbReference type="GeneID" id="94194175"/>
<feature type="compositionally biased region" description="Basic and acidic residues" evidence="1">
    <location>
        <begin position="1293"/>
        <end position="1305"/>
    </location>
</feature>
<dbReference type="RefSeq" id="XP_067714763.1">
    <property type="nucleotide sequence ID" value="XM_067858662.1"/>
</dbReference>
<feature type="region of interest" description="Disordered" evidence="1">
    <location>
        <begin position="1159"/>
        <end position="1236"/>
    </location>
</feature>
<feature type="region of interest" description="Disordered" evidence="1">
    <location>
        <begin position="196"/>
        <end position="245"/>
    </location>
</feature>
<keyword evidence="3" id="KW-1185">Reference proteome</keyword>
<feature type="compositionally biased region" description="Gly residues" evidence="1">
    <location>
        <begin position="1046"/>
        <end position="1057"/>
    </location>
</feature>
<comment type="caution">
    <text evidence="2">The sequence shown here is derived from an EMBL/GenBank/DDBJ whole genome shotgun (WGS) entry which is preliminary data.</text>
</comment>
<feature type="region of interest" description="Disordered" evidence="1">
    <location>
        <begin position="596"/>
        <end position="643"/>
    </location>
</feature>
<feature type="compositionally biased region" description="Low complexity" evidence="1">
    <location>
        <begin position="1001"/>
        <end position="1011"/>
    </location>
</feature>
<proteinExistence type="predicted"/>
<feature type="compositionally biased region" description="Basic and acidic residues" evidence="1">
    <location>
        <begin position="1079"/>
        <end position="1099"/>
    </location>
</feature>
<gene>
    <name evidence="2" type="ORF">BcabD6B2_21290</name>
</gene>
<reference evidence="2 3" key="1">
    <citation type="submission" date="2021-06" db="EMBL/GenBank/DDBJ databases">
        <title>Genome sequence of Babesia caballi.</title>
        <authorList>
            <person name="Yamagishi J."/>
            <person name="Kidaka T."/>
            <person name="Ochi A."/>
        </authorList>
    </citation>
    <scope>NUCLEOTIDE SEQUENCE [LARGE SCALE GENOMIC DNA]</scope>
    <source>
        <strain evidence="2">USDA-D6B2</strain>
    </source>
</reference>
<feature type="region of interest" description="Disordered" evidence="1">
    <location>
        <begin position="941"/>
        <end position="1119"/>
    </location>
</feature>
<feature type="region of interest" description="Disordered" evidence="1">
    <location>
        <begin position="1285"/>
        <end position="1319"/>
    </location>
</feature>
<feature type="compositionally biased region" description="Low complexity" evidence="1">
    <location>
        <begin position="1217"/>
        <end position="1233"/>
    </location>
</feature>
<evidence type="ECO:0000313" key="3">
    <source>
        <dbReference type="Proteomes" id="UP001497744"/>
    </source>
</evidence>
<feature type="region of interest" description="Disordered" evidence="1">
    <location>
        <begin position="407"/>
        <end position="446"/>
    </location>
</feature>
<feature type="compositionally biased region" description="Basic and acidic residues" evidence="1">
    <location>
        <begin position="1031"/>
        <end position="1042"/>
    </location>
</feature>
<evidence type="ECO:0000313" key="2">
    <source>
        <dbReference type="EMBL" id="GIX62694.1"/>
    </source>
</evidence>
<evidence type="ECO:0000256" key="1">
    <source>
        <dbReference type="SAM" id="MobiDB-lite"/>
    </source>
</evidence>
<sequence length="1319" mass="139254">MINFKEGPLPPSSELGCSFEEFLLAQYETTYPERRLPCVVCKKMATSAYSYNGRSIDCHGTCLTFALFYYFMHQYDVLSFGRSGNLMNQPSLAKLYEMPFALQSMAEYKKRCVFCGARNAYFKCASENCFNHFHLNCNTNSIVVVHHGKADTKQPSYRFLFCQAHMNNYEVDLVKCRFNSKISLMQEYEFLKSGRLRQRKAPPEPEQAPAATSPVSVTGPYRVTMKGRPNSKQDRSDRKPSANRGSSAIRKIDEFLVPGYAADQAITAQTGGFLSPLSERGGHARDYIACLCNEYGVLKRQGYQKNTKRFEWWPYEILFTKIGTDLFSNATPLSSLADLYKDLRSVLVFDRCVDSLSDLRKLAMESEPCIINVSNSIAMQTKQVTTSTPTNANSSERPNLVTEYIPFVNSSEDKQDSSRPESDSKKEPSEGAQTPSGPPSERRRGQPQDYYELVGRGTHRPTFVLARYGNKAVWLSTVYVRSQKTNNTKMGVAVHVHLPDAAEGGAGAPGAAGDQDRGQAAGGYDGQGGGLQLGLGADGGGVFEKQAGDLAGHVGAGAGAQREHLGGHHRRSHHRLERAVPGHALRNCALLRHQAGQRARGGAEGGEQRNREAQGGAASQADRGKRLCAADSRGPGDGGAAHENGFQDEQVVALQALDDAGDGDLQQPAALRVVDQQRAVPGGQAEGGRDQGHDGQGVLLGVPAVGAGAQAPDAPVQPVFHPRALQVLRHLQGERGRPKQRGAQDGRGGERLVLRAVRVRGADERQHQDGDVQQRGVLRVLQQRRGVQARAGAHEAELGDAAGQVDSPALRDAADARGDLPGLGGAEQVGADARGIHQRGQVRDLHCQRGCHGALRGAGVQRQVPHHLRLGGRVVRQRVTAAQRNWPAGHGAGLGHEQRALPGDGAEDAVHKAHHGALLGEGRASTHEEALLRVHALPAQPRELPQGQPGPAAAHAAAEAVPEPHCGHADGGHAVDSGREGGGEGGGGKGGGFRVRDGAEAAEGAADSAAGAGDGAGQPAADDDGAAPPQHGDDEPGARDGDELPAGGGVQRGGGDAGQRRAAHVRERGAGHAQPRAPPDGHERGAPDDDEHRAAHADEPATAADAQRAARHDAGGHAQARHDAARLRHAAAVRQRAAALRGQRDRVALLRQQLRAADGAPGHELDGGAGAAGHDAVHGPRQRGAHEPDGGAARPAPAVPPQRVRAARADGSQVLEPAGEPNAVPGPAAAGQPVHRHGLHGALSGAAAGRPRVARRGCRGLAPNLVRIKCTKHTHSGSGVARAGLRLAGRGDGGTHARNRGDFRRTGGGVCAGRSSPPV</sequence>
<feature type="compositionally biased region" description="Gly residues" evidence="1">
    <location>
        <begin position="983"/>
        <end position="993"/>
    </location>
</feature>
<name>A0AAV4LRS9_BABCB</name>
<feature type="region of interest" description="Disordered" evidence="1">
    <location>
        <begin position="505"/>
        <end position="525"/>
    </location>
</feature>
<feature type="compositionally biased region" description="Basic and acidic residues" evidence="1">
    <location>
        <begin position="411"/>
        <end position="429"/>
    </location>
</feature>
<feature type="compositionally biased region" description="Basic and acidic residues" evidence="1">
    <location>
        <begin position="1108"/>
        <end position="1119"/>
    </location>
</feature>
<protein>
    <submittedName>
        <fullName evidence="2">PHD finger protein, putative</fullName>
    </submittedName>
</protein>
<accession>A0AAV4LRS9</accession>
<dbReference type="Proteomes" id="UP001497744">
    <property type="component" value="Unassembled WGS sequence"/>
</dbReference>